<protein>
    <submittedName>
        <fullName evidence="10">Protein ZINC INDUCED FACILITATOR-LIKE 1</fullName>
    </submittedName>
</protein>
<dbReference type="OrthoDB" id="419616at2759"/>
<evidence type="ECO:0000256" key="7">
    <source>
        <dbReference type="ARBA" id="ARBA00023136"/>
    </source>
</evidence>
<feature type="transmembrane region" description="Helical" evidence="9">
    <location>
        <begin position="70"/>
        <end position="89"/>
    </location>
</feature>
<evidence type="ECO:0000256" key="3">
    <source>
        <dbReference type="ARBA" id="ARBA00022448"/>
    </source>
</evidence>
<dbReference type="InterPro" id="IPR011701">
    <property type="entry name" value="MFS"/>
</dbReference>
<evidence type="ECO:0000256" key="9">
    <source>
        <dbReference type="SAM" id="Phobius"/>
    </source>
</evidence>
<feature type="region of interest" description="Disordered" evidence="8">
    <location>
        <begin position="800"/>
        <end position="939"/>
    </location>
</feature>
<comment type="caution">
    <text evidence="10">The sequence shown here is derived from an EMBL/GenBank/DDBJ whole genome shotgun (WGS) entry which is preliminary data.</text>
</comment>
<gene>
    <name evidence="10" type="primary">ZIFL1_1</name>
    <name evidence="10" type="ORF">A0H81_07850</name>
</gene>
<keyword evidence="5 9" id="KW-1133">Transmembrane helix</keyword>
<dbReference type="InterPro" id="IPR036259">
    <property type="entry name" value="MFS_trans_sf"/>
</dbReference>
<keyword evidence="4 9" id="KW-0812">Transmembrane</keyword>
<feature type="transmembrane region" description="Helical" evidence="9">
    <location>
        <begin position="345"/>
        <end position="363"/>
    </location>
</feature>
<feature type="transmembrane region" description="Helical" evidence="9">
    <location>
        <begin position="452"/>
        <end position="469"/>
    </location>
</feature>
<feature type="transmembrane region" description="Helical" evidence="9">
    <location>
        <begin position="197"/>
        <end position="221"/>
    </location>
</feature>
<evidence type="ECO:0000256" key="8">
    <source>
        <dbReference type="SAM" id="MobiDB-lite"/>
    </source>
</evidence>
<dbReference type="GO" id="GO:0016020">
    <property type="term" value="C:membrane"/>
    <property type="evidence" value="ECO:0007669"/>
    <property type="project" value="UniProtKB-SubCell"/>
</dbReference>
<comment type="similarity">
    <text evidence="2">Belongs to the SPT2 family.</text>
</comment>
<feature type="transmembrane region" description="Helical" evidence="9">
    <location>
        <begin position="375"/>
        <end position="401"/>
    </location>
</feature>
<feature type="transmembrane region" description="Helical" evidence="9">
    <location>
        <begin position="155"/>
        <end position="177"/>
    </location>
</feature>
<dbReference type="CDD" id="cd22265">
    <property type="entry name" value="UDM1_RNF168"/>
    <property type="match status" value="1"/>
</dbReference>
<feature type="region of interest" description="Disordered" evidence="8">
    <location>
        <begin position="984"/>
        <end position="1014"/>
    </location>
</feature>
<accession>A0A1C7M6H8</accession>
<dbReference type="Proteomes" id="UP000092993">
    <property type="component" value="Unassembled WGS sequence"/>
</dbReference>
<dbReference type="PANTHER" id="PTHR23504:SF15">
    <property type="entry name" value="MAJOR FACILITATOR SUPERFAMILY (MFS) PROFILE DOMAIN-CONTAINING PROTEIN"/>
    <property type="match status" value="1"/>
</dbReference>
<dbReference type="PANTHER" id="PTHR23504">
    <property type="entry name" value="MAJOR FACILITATOR SUPERFAMILY DOMAIN-CONTAINING PROTEIN 10"/>
    <property type="match status" value="1"/>
</dbReference>
<feature type="compositionally biased region" description="Low complexity" evidence="8">
    <location>
        <begin position="835"/>
        <end position="863"/>
    </location>
</feature>
<dbReference type="Pfam" id="PF08243">
    <property type="entry name" value="SPT2"/>
    <property type="match status" value="1"/>
</dbReference>
<dbReference type="Pfam" id="PF07690">
    <property type="entry name" value="MFS_1"/>
    <property type="match status" value="1"/>
</dbReference>
<dbReference type="AlphaFoldDB" id="A0A1C7M6H8"/>
<keyword evidence="7 9" id="KW-0472">Membrane</keyword>
<dbReference type="InterPro" id="IPR013256">
    <property type="entry name" value="Chromatin_SPT2"/>
</dbReference>
<dbReference type="EMBL" id="LUGG01000009">
    <property type="protein sequence ID" value="OBZ72442.1"/>
    <property type="molecule type" value="Genomic_DNA"/>
</dbReference>
<feature type="region of interest" description="Disordered" evidence="8">
    <location>
        <begin position="620"/>
        <end position="733"/>
    </location>
</feature>
<feature type="transmembrane region" description="Helical" evidence="9">
    <location>
        <begin position="313"/>
        <end position="333"/>
    </location>
</feature>
<dbReference type="SUPFAM" id="SSF103473">
    <property type="entry name" value="MFS general substrate transporter"/>
    <property type="match status" value="1"/>
</dbReference>
<evidence type="ECO:0000313" key="10">
    <source>
        <dbReference type="EMBL" id="OBZ72442.1"/>
    </source>
</evidence>
<keyword evidence="6" id="KW-0175">Coiled coil</keyword>
<feature type="compositionally biased region" description="Low complexity" evidence="8">
    <location>
        <begin position="802"/>
        <end position="827"/>
    </location>
</feature>
<evidence type="ECO:0000256" key="4">
    <source>
        <dbReference type="ARBA" id="ARBA00022692"/>
    </source>
</evidence>
<sequence>MTVQQIDEETPLLHEELRNHKPTRTPIPWGQFSILLVLQLAEPLTSQVIYPFTPDLIRNIGITHGDESRVGYYVGLMQSIFFATQAITVLHWSRALTIPVIMTGLIGLSLSMYCFGLSRTFWGLVVSLNGALNGNIGVLKSMLAEITDSTNLAQAYAYLPISWSTGSTLGPIIGGSLSRPAERFPELFGNSEFMKTYPYFLACAIPATFSVIACLVTLFFLKETVRSPISIRSLLKLHRGKTDRGTDNQIFKATLSEDESGPLPFKALLVHRVILACGNYCMLAIVDSTLRAFQPVFYSTPIHLGGLGLPPHLIGVILSFYGIFNGIMQIFLFRRTHDRFGTKTLYILGISSTLLVFATFPLLNLLAKAEGLTPTVWVAVTLHALLTIPINFSYGCSFMYITASSPNKASLGSVNGMAQMTVSIMRAIGPATANSLFSLSIDDTHHYLGGNLVYYVLSVIVCMAIWVGMQLPSKVWAISEETEESCGELGLTRTISHVASTRPNLPQRHKWLIAHTLHHAHIPLQAHYYPLTPSLCPLELRTTHIPTMATSFTQLMALSATQTRESEAAVRATLAERQRREAQKRKEIEEKDRKDREQEAKLRLKRLQEEQREQERQARLEQERQVKEREIQRREEQQRDALRYGPKKARADSSGYPASSTARQRDEVRRRRYPSSSDDDSGSGANALTREEKRKRRMELEMRHGVGSAKRSSQSSGYTKAGRRLPGGAVDITTTETTISLSPDKAQSVRKRLAAEPAKLIKLNDRAKARQGKVLDGDQAREFNDWFGKKKEAAKKTALQVASTSTPARTPPRTLLGLALSRRSAAAPHPPVPSPSLAKSATAPSPSSAKPVASAAWKAGAKPVSIMHKPPALEKSSSFSGMSMRAAPGASKLPTKAGATTSKPVFKKRPRSPSLSASPPPRKRHLSDGPSQNDISSEIWKLFGKDRSSYIQRDVMSDEEDMEADAMDLEQEELRSARIARREEEAALEEERRHEEEKRRKRKEREMREKKGQL</sequence>
<feature type="transmembrane region" description="Helical" evidence="9">
    <location>
        <begin position="96"/>
        <end position="115"/>
    </location>
</feature>
<comment type="subcellular location">
    <subcellularLocation>
        <location evidence="1">Membrane</location>
        <topology evidence="1">Multi-pass membrane protein</topology>
    </subcellularLocation>
</comment>
<name>A0A1C7M6H8_GRIFR</name>
<dbReference type="CDD" id="cd17330">
    <property type="entry name" value="MFS_SLC46_TetA_like"/>
    <property type="match status" value="1"/>
</dbReference>
<keyword evidence="11" id="KW-1185">Reference proteome</keyword>
<evidence type="ECO:0000256" key="5">
    <source>
        <dbReference type="ARBA" id="ARBA00022989"/>
    </source>
</evidence>
<feature type="transmembrane region" description="Helical" evidence="9">
    <location>
        <begin position="121"/>
        <end position="143"/>
    </location>
</feature>
<organism evidence="10 11">
    <name type="scientific">Grifola frondosa</name>
    <name type="common">Maitake</name>
    <name type="synonym">Polyporus frondosus</name>
    <dbReference type="NCBI Taxonomy" id="5627"/>
    <lineage>
        <taxon>Eukaryota</taxon>
        <taxon>Fungi</taxon>
        <taxon>Dikarya</taxon>
        <taxon>Basidiomycota</taxon>
        <taxon>Agaricomycotina</taxon>
        <taxon>Agaricomycetes</taxon>
        <taxon>Polyporales</taxon>
        <taxon>Grifolaceae</taxon>
        <taxon>Grifola</taxon>
    </lineage>
</organism>
<feature type="compositionally biased region" description="Basic and acidic residues" evidence="8">
    <location>
        <begin position="620"/>
        <end position="642"/>
    </location>
</feature>
<evidence type="ECO:0000256" key="6">
    <source>
        <dbReference type="ARBA" id="ARBA00023054"/>
    </source>
</evidence>
<evidence type="ECO:0000313" key="11">
    <source>
        <dbReference type="Proteomes" id="UP000092993"/>
    </source>
</evidence>
<evidence type="ECO:0000256" key="2">
    <source>
        <dbReference type="ARBA" id="ARBA00006461"/>
    </source>
</evidence>
<keyword evidence="3" id="KW-0813">Transport</keyword>
<proteinExistence type="inferred from homology"/>
<feature type="region of interest" description="Disordered" evidence="8">
    <location>
        <begin position="577"/>
        <end position="598"/>
    </location>
</feature>
<dbReference type="Gene3D" id="1.20.1250.20">
    <property type="entry name" value="MFS general substrate transporter like domains"/>
    <property type="match status" value="1"/>
</dbReference>
<evidence type="ECO:0000256" key="1">
    <source>
        <dbReference type="ARBA" id="ARBA00004141"/>
    </source>
</evidence>
<dbReference type="SMART" id="SM00784">
    <property type="entry name" value="SPT2"/>
    <property type="match status" value="1"/>
</dbReference>
<dbReference type="GO" id="GO:0022857">
    <property type="term" value="F:transmembrane transporter activity"/>
    <property type="evidence" value="ECO:0007669"/>
    <property type="project" value="InterPro"/>
</dbReference>
<reference evidence="10 11" key="1">
    <citation type="submission" date="2016-03" db="EMBL/GenBank/DDBJ databases">
        <title>Whole genome sequencing of Grifola frondosa 9006-11.</title>
        <authorList>
            <person name="Min B."/>
            <person name="Park H."/>
            <person name="Kim J.-G."/>
            <person name="Cho H."/>
            <person name="Oh Y.-L."/>
            <person name="Kong W.-S."/>
            <person name="Choi I.-G."/>
        </authorList>
    </citation>
    <scope>NUCLEOTIDE SEQUENCE [LARGE SCALE GENOMIC DNA]</scope>
    <source>
        <strain evidence="10 11">9006-11</strain>
    </source>
</reference>